<evidence type="ECO:0000256" key="6">
    <source>
        <dbReference type="ARBA" id="ARBA00023228"/>
    </source>
</evidence>
<evidence type="ECO:0000256" key="2">
    <source>
        <dbReference type="ARBA" id="ARBA00004613"/>
    </source>
</evidence>
<comment type="caution">
    <text evidence="11">The sequence shown here is derived from an EMBL/GenBank/DDBJ whole genome shotgun (WGS) entry which is preliminary data.</text>
</comment>
<dbReference type="OrthoDB" id="10254444at2759"/>
<dbReference type="Proteomes" id="UP001151699">
    <property type="component" value="Chromosome A"/>
</dbReference>
<evidence type="ECO:0000256" key="5">
    <source>
        <dbReference type="ARBA" id="ARBA00022729"/>
    </source>
</evidence>
<keyword evidence="4" id="KW-0964">Secreted</keyword>
<feature type="signal peptide" evidence="9">
    <location>
        <begin position="1"/>
        <end position="23"/>
    </location>
</feature>
<organism evidence="11 12">
    <name type="scientific">Pseudolycoriella hygida</name>
    <dbReference type="NCBI Taxonomy" id="35572"/>
    <lineage>
        <taxon>Eukaryota</taxon>
        <taxon>Metazoa</taxon>
        <taxon>Ecdysozoa</taxon>
        <taxon>Arthropoda</taxon>
        <taxon>Hexapoda</taxon>
        <taxon>Insecta</taxon>
        <taxon>Pterygota</taxon>
        <taxon>Neoptera</taxon>
        <taxon>Endopterygota</taxon>
        <taxon>Diptera</taxon>
        <taxon>Nematocera</taxon>
        <taxon>Sciaroidea</taxon>
        <taxon>Sciaridae</taxon>
        <taxon>Pseudolycoriella</taxon>
    </lineage>
</organism>
<evidence type="ECO:0000256" key="4">
    <source>
        <dbReference type="ARBA" id="ARBA00022525"/>
    </source>
</evidence>
<dbReference type="Pfam" id="PF00704">
    <property type="entry name" value="Glyco_hydro_18"/>
    <property type="match status" value="1"/>
</dbReference>
<dbReference type="GO" id="GO:0070492">
    <property type="term" value="F:oligosaccharide binding"/>
    <property type="evidence" value="ECO:0007669"/>
    <property type="project" value="TreeGrafter"/>
</dbReference>
<dbReference type="GO" id="GO:0005975">
    <property type="term" value="P:carbohydrate metabolic process"/>
    <property type="evidence" value="ECO:0007669"/>
    <property type="project" value="InterPro"/>
</dbReference>
<feature type="chain" id="PRO_5040243714" description="Chitinase domain-containing protein 1" evidence="9">
    <location>
        <begin position="24"/>
        <end position="403"/>
    </location>
</feature>
<evidence type="ECO:0000256" key="1">
    <source>
        <dbReference type="ARBA" id="ARBA00004371"/>
    </source>
</evidence>
<keyword evidence="6" id="KW-0458">Lysosome</keyword>
<dbReference type="CDD" id="cd02876">
    <property type="entry name" value="GH18_SI-CLP"/>
    <property type="match status" value="1"/>
</dbReference>
<dbReference type="GO" id="GO:0005764">
    <property type="term" value="C:lysosome"/>
    <property type="evidence" value="ECO:0007669"/>
    <property type="project" value="UniProtKB-SubCell"/>
</dbReference>
<dbReference type="GO" id="GO:0005576">
    <property type="term" value="C:extracellular region"/>
    <property type="evidence" value="ECO:0007669"/>
    <property type="project" value="UniProtKB-SubCell"/>
</dbReference>
<dbReference type="FunFam" id="3.20.20.80:FF:000028">
    <property type="entry name" value="Chitinase domain-containing protein 1"/>
    <property type="match status" value="1"/>
</dbReference>
<evidence type="ECO:0000259" key="10">
    <source>
        <dbReference type="PROSITE" id="PS51910"/>
    </source>
</evidence>
<dbReference type="InterPro" id="IPR011583">
    <property type="entry name" value="Chitinase_II/V-like_cat"/>
</dbReference>
<dbReference type="InterPro" id="IPR001223">
    <property type="entry name" value="Glyco_hydro18_cat"/>
</dbReference>
<name>A0A9Q0S745_9DIPT</name>
<accession>A0A9Q0S745</accession>
<dbReference type="GO" id="GO:0012505">
    <property type="term" value="C:endomembrane system"/>
    <property type="evidence" value="ECO:0007669"/>
    <property type="project" value="TreeGrafter"/>
</dbReference>
<evidence type="ECO:0000313" key="11">
    <source>
        <dbReference type="EMBL" id="KAJ6646508.1"/>
    </source>
</evidence>
<evidence type="ECO:0000256" key="8">
    <source>
        <dbReference type="SAM" id="MobiDB-lite"/>
    </source>
</evidence>
<gene>
    <name evidence="11" type="primary">Chid1</name>
    <name evidence="11" type="ORF">Bhyg_01720</name>
</gene>
<comment type="similarity">
    <text evidence="3">Belongs to the glycosyl hydrolase 18 family.</text>
</comment>
<dbReference type="FunFam" id="3.10.50.10:FF:000002">
    <property type="entry name" value="Chitinase domain-containing protein 1"/>
    <property type="match status" value="1"/>
</dbReference>
<proteinExistence type="inferred from homology"/>
<dbReference type="PROSITE" id="PS51910">
    <property type="entry name" value="GH18_2"/>
    <property type="match status" value="1"/>
</dbReference>
<dbReference type="PANTHER" id="PTHR46066">
    <property type="entry name" value="CHITINASE DOMAIN-CONTAINING PROTEIN 1 FAMILY MEMBER"/>
    <property type="match status" value="1"/>
</dbReference>
<evidence type="ECO:0000313" key="12">
    <source>
        <dbReference type="Proteomes" id="UP001151699"/>
    </source>
</evidence>
<dbReference type="InterPro" id="IPR029070">
    <property type="entry name" value="Chitinase_insertion_sf"/>
</dbReference>
<dbReference type="SMART" id="SM00636">
    <property type="entry name" value="Glyco_18"/>
    <property type="match status" value="1"/>
</dbReference>
<keyword evidence="12" id="KW-1185">Reference proteome</keyword>
<sequence length="403" mass="45917">MKSNVSILMVVLALCVILSKVHGTLSPSSKSKKGSKTTSKEKEFKVKVGPQQLSVFDRNLIEDEPSARDILVESGSYYKDTENRLFNGTVLGYVTSWNNHGYDVAKIWGTKFDIISPVWLQIVRLPSGEYQINGEHDVDSGWIKDVRTAGHHKNKIIPRVLFDKFTDKDFSRLLTYEEQKAAVASLILKTCQKHGFNGIVLEIWSQLAVRVEDKHLIDFVTQIAKTLRSHSMETVLVIPPFRKEMYDLFSKQHFDALYPVISWFSLMTYDFSSIQRPGANAPLHWMRNAVEHICPDSSTNLSAKRSKILLGLNLYGNDFTPDGGSAIIGHEYLSFLKYVKGRLSHDETNAENFFEVKTPTGRHIVFYPTLYSVYERIQLARELGTGISLWELGQGLDYFYDLF</sequence>
<dbReference type="AlphaFoldDB" id="A0A9Q0S745"/>
<dbReference type="InterPro" id="IPR017853">
    <property type="entry name" value="GH"/>
</dbReference>
<evidence type="ECO:0000256" key="7">
    <source>
        <dbReference type="ARBA" id="ARBA00040976"/>
    </source>
</evidence>
<comment type="subcellular location">
    <subcellularLocation>
        <location evidence="1">Lysosome</location>
    </subcellularLocation>
    <subcellularLocation>
        <location evidence="2">Secreted</location>
    </subcellularLocation>
</comment>
<dbReference type="SUPFAM" id="SSF51445">
    <property type="entry name" value="(Trans)glycosidases"/>
    <property type="match status" value="1"/>
</dbReference>
<dbReference type="EMBL" id="WJQU01000001">
    <property type="protein sequence ID" value="KAJ6646508.1"/>
    <property type="molecule type" value="Genomic_DNA"/>
</dbReference>
<dbReference type="Gene3D" id="3.20.20.80">
    <property type="entry name" value="Glycosidases"/>
    <property type="match status" value="1"/>
</dbReference>
<dbReference type="Gene3D" id="3.10.50.10">
    <property type="match status" value="1"/>
</dbReference>
<evidence type="ECO:0000256" key="9">
    <source>
        <dbReference type="SAM" id="SignalP"/>
    </source>
</evidence>
<feature type="domain" description="GH18" evidence="10">
    <location>
        <begin position="88"/>
        <end position="403"/>
    </location>
</feature>
<keyword evidence="5 9" id="KW-0732">Signal</keyword>
<dbReference type="PANTHER" id="PTHR46066:SF2">
    <property type="entry name" value="CHITINASE DOMAIN-CONTAINING PROTEIN 1"/>
    <property type="match status" value="1"/>
</dbReference>
<dbReference type="GO" id="GO:0008061">
    <property type="term" value="F:chitin binding"/>
    <property type="evidence" value="ECO:0007669"/>
    <property type="project" value="InterPro"/>
</dbReference>
<evidence type="ECO:0000256" key="3">
    <source>
        <dbReference type="ARBA" id="ARBA00009336"/>
    </source>
</evidence>
<reference evidence="11" key="1">
    <citation type="submission" date="2022-07" db="EMBL/GenBank/DDBJ databases">
        <authorList>
            <person name="Trinca V."/>
            <person name="Uliana J.V.C."/>
            <person name="Torres T.T."/>
            <person name="Ward R.J."/>
            <person name="Monesi N."/>
        </authorList>
    </citation>
    <scope>NUCLEOTIDE SEQUENCE</scope>
    <source>
        <strain evidence="11">HSMRA1968</strain>
        <tissue evidence="11">Whole embryos</tissue>
    </source>
</reference>
<feature type="region of interest" description="Disordered" evidence="8">
    <location>
        <begin position="24"/>
        <end position="43"/>
    </location>
</feature>
<protein>
    <recommendedName>
        <fullName evidence="7">Chitinase domain-containing protein 1</fullName>
    </recommendedName>
</protein>